<evidence type="ECO:0000256" key="7">
    <source>
        <dbReference type="SAM" id="Phobius"/>
    </source>
</evidence>
<evidence type="ECO:0000313" key="10">
    <source>
        <dbReference type="Proteomes" id="UP000578697"/>
    </source>
</evidence>
<dbReference type="GO" id="GO:0008324">
    <property type="term" value="F:monoatomic cation transmembrane transporter activity"/>
    <property type="evidence" value="ECO:0007669"/>
    <property type="project" value="InterPro"/>
</dbReference>
<dbReference type="RefSeq" id="WP_184652202.1">
    <property type="nucleotide sequence ID" value="NZ_JACHFR010000002.1"/>
</dbReference>
<gene>
    <name evidence="9" type="ORF">HNP77_001128</name>
</gene>
<evidence type="ECO:0000256" key="1">
    <source>
        <dbReference type="ARBA" id="ARBA00004141"/>
    </source>
</evidence>
<dbReference type="SUPFAM" id="SSF161111">
    <property type="entry name" value="Cation efflux protein transmembrane domain-like"/>
    <property type="match status" value="1"/>
</dbReference>
<sequence length="372" mass="40744">MKENIREKTIIRTSIAGVLVNIALSAFKALAGLMSHSIAIVLDSVNNLSDALSSVITIIGTKLANRPADKKHPFGHGRIEYLTSMIISVIILYAGITALGESIKKIFKPIIPEYNKVVLIIIAVSVVVKIFLGLAFKKIGTKVNSDSLVASGEDALMDSIISVSTIAGAAAFILFNFSVEAYLGAGISFFIIKSGCEMIREGVSSILGERIDSSFAKEIKHTIVEVDPEIQGAFDLILNNYGPDRLLGSVHIEVPSTWTASKIDVVTRKIQEVVIEKHSVVLTGIGVYSVNVDDEHAMSIRSRIAHVVMNHSNILGMHGFYLDEENKKISFDVIVSFNSRNMKHLFEHVVDDVRKEFPDYKVDINMDTDVSD</sequence>
<protein>
    <submittedName>
        <fullName evidence="9">Cation diffusion facilitator family transporter</fullName>
    </submittedName>
</protein>
<organism evidence="9 10">
    <name type="scientific">Treponema rectale</name>
    <dbReference type="NCBI Taxonomy" id="744512"/>
    <lineage>
        <taxon>Bacteria</taxon>
        <taxon>Pseudomonadati</taxon>
        <taxon>Spirochaetota</taxon>
        <taxon>Spirochaetia</taxon>
        <taxon>Spirochaetales</taxon>
        <taxon>Treponemataceae</taxon>
        <taxon>Treponema</taxon>
    </lineage>
</organism>
<reference evidence="9 10" key="1">
    <citation type="submission" date="2020-08" db="EMBL/GenBank/DDBJ databases">
        <title>Genomic Encyclopedia of Type Strains, Phase IV (KMG-IV): sequencing the most valuable type-strain genomes for metagenomic binning, comparative biology and taxonomic classification.</title>
        <authorList>
            <person name="Goeker M."/>
        </authorList>
    </citation>
    <scope>NUCLEOTIDE SEQUENCE [LARGE SCALE GENOMIC DNA]</scope>
    <source>
        <strain evidence="9 10">DSM 103679</strain>
    </source>
</reference>
<feature type="transmembrane region" description="Helical" evidence="7">
    <location>
        <begin position="117"/>
        <end position="136"/>
    </location>
</feature>
<keyword evidence="3" id="KW-0813">Transport</keyword>
<feature type="transmembrane region" description="Helical" evidence="7">
    <location>
        <begin position="20"/>
        <end position="42"/>
    </location>
</feature>
<dbReference type="InterPro" id="IPR050291">
    <property type="entry name" value="CDF_Transporter"/>
</dbReference>
<proteinExistence type="inferred from homology"/>
<comment type="subcellular location">
    <subcellularLocation>
        <location evidence="1">Membrane</location>
        <topology evidence="1">Multi-pass membrane protein</topology>
    </subcellularLocation>
</comment>
<evidence type="ECO:0000259" key="8">
    <source>
        <dbReference type="Pfam" id="PF01545"/>
    </source>
</evidence>
<dbReference type="Proteomes" id="UP000578697">
    <property type="component" value="Unassembled WGS sequence"/>
</dbReference>
<comment type="caution">
    <text evidence="9">The sequence shown here is derived from an EMBL/GenBank/DDBJ whole genome shotgun (WGS) entry which is preliminary data.</text>
</comment>
<dbReference type="GO" id="GO:0016020">
    <property type="term" value="C:membrane"/>
    <property type="evidence" value="ECO:0007669"/>
    <property type="project" value="UniProtKB-SubCell"/>
</dbReference>
<dbReference type="PANTHER" id="PTHR43840">
    <property type="entry name" value="MITOCHONDRIAL METAL TRANSPORTER 1-RELATED"/>
    <property type="match status" value="1"/>
</dbReference>
<keyword evidence="5 7" id="KW-1133">Transmembrane helix</keyword>
<dbReference type="PANTHER" id="PTHR43840:SF50">
    <property type="entry name" value="MANGANESE EFFLUX SYSTEM PROTEIN MNES"/>
    <property type="match status" value="1"/>
</dbReference>
<dbReference type="InterPro" id="IPR036837">
    <property type="entry name" value="Cation_efflux_CTD_sf"/>
</dbReference>
<dbReference type="InterPro" id="IPR058533">
    <property type="entry name" value="Cation_efflux_TM"/>
</dbReference>
<evidence type="ECO:0000256" key="3">
    <source>
        <dbReference type="ARBA" id="ARBA00022448"/>
    </source>
</evidence>
<dbReference type="Pfam" id="PF01545">
    <property type="entry name" value="Cation_efflux"/>
    <property type="match status" value="1"/>
</dbReference>
<dbReference type="Gene3D" id="1.20.1510.10">
    <property type="entry name" value="Cation efflux protein transmembrane domain"/>
    <property type="match status" value="1"/>
</dbReference>
<dbReference type="SUPFAM" id="SSF160240">
    <property type="entry name" value="Cation efflux protein cytoplasmic domain-like"/>
    <property type="match status" value="1"/>
</dbReference>
<keyword evidence="6 7" id="KW-0472">Membrane</keyword>
<dbReference type="FunFam" id="1.20.1510.10:FF:000006">
    <property type="entry name" value="Divalent cation efflux transporter"/>
    <property type="match status" value="1"/>
</dbReference>
<evidence type="ECO:0000256" key="5">
    <source>
        <dbReference type="ARBA" id="ARBA00022989"/>
    </source>
</evidence>
<feature type="domain" description="Cation efflux protein transmembrane" evidence="8">
    <location>
        <begin position="15"/>
        <end position="207"/>
    </location>
</feature>
<feature type="transmembrane region" description="Helical" evidence="7">
    <location>
        <begin position="166"/>
        <end position="192"/>
    </location>
</feature>
<keyword evidence="10" id="KW-1185">Reference proteome</keyword>
<evidence type="ECO:0000313" key="9">
    <source>
        <dbReference type="EMBL" id="MBB5218759.1"/>
    </source>
</evidence>
<comment type="similarity">
    <text evidence="2">Belongs to the cation diffusion facilitator (CDF) transporter (TC 2.A.4) family.</text>
</comment>
<evidence type="ECO:0000256" key="4">
    <source>
        <dbReference type="ARBA" id="ARBA00022692"/>
    </source>
</evidence>
<name>A0A840S812_9SPIR</name>
<dbReference type="InterPro" id="IPR027469">
    <property type="entry name" value="Cation_efflux_TMD_sf"/>
</dbReference>
<dbReference type="NCBIfam" id="TIGR01297">
    <property type="entry name" value="CDF"/>
    <property type="match status" value="1"/>
</dbReference>
<dbReference type="AlphaFoldDB" id="A0A840S812"/>
<evidence type="ECO:0000256" key="6">
    <source>
        <dbReference type="ARBA" id="ARBA00023136"/>
    </source>
</evidence>
<feature type="transmembrane region" description="Helical" evidence="7">
    <location>
        <begin position="79"/>
        <end position="96"/>
    </location>
</feature>
<dbReference type="InterPro" id="IPR002524">
    <property type="entry name" value="Cation_efflux"/>
</dbReference>
<keyword evidence="4 7" id="KW-0812">Transmembrane</keyword>
<evidence type="ECO:0000256" key="2">
    <source>
        <dbReference type="ARBA" id="ARBA00008114"/>
    </source>
</evidence>
<accession>A0A840S812</accession>
<dbReference type="EMBL" id="JACHFR010000002">
    <property type="protein sequence ID" value="MBB5218759.1"/>
    <property type="molecule type" value="Genomic_DNA"/>
</dbReference>